<dbReference type="PANTHER" id="PTHR46191">
    <property type="match status" value="1"/>
</dbReference>
<reference evidence="1" key="1">
    <citation type="submission" date="2021-03" db="EMBL/GenBank/DDBJ databases">
        <title>Identification and antibiotic profiling of Wohlfahrtiimonas chitiniclastica, an underestimated human pathogen.</title>
        <authorList>
            <person name="Kopf A."/>
            <person name="Bunk B."/>
            <person name="Coldewey S."/>
            <person name="Gunzer F."/>
            <person name="Riedel T."/>
            <person name="Schroettner P."/>
        </authorList>
    </citation>
    <scope>NUCLEOTIDE SEQUENCE</scope>
    <source>
        <strain evidence="1">DSM 100917</strain>
    </source>
</reference>
<keyword evidence="1" id="KW-0378">Hydrolase</keyword>
<accession>A0AB35C4K6</accession>
<name>A0AB35C4K6_9GAMM</name>
<dbReference type="NCBIfam" id="TIGR01549">
    <property type="entry name" value="HAD-SF-IA-v1"/>
    <property type="match status" value="1"/>
</dbReference>
<dbReference type="GO" id="GO:0016787">
    <property type="term" value="F:hydrolase activity"/>
    <property type="evidence" value="ECO:0007669"/>
    <property type="project" value="UniProtKB-KW"/>
</dbReference>
<dbReference type="InterPro" id="IPR023214">
    <property type="entry name" value="HAD_sf"/>
</dbReference>
<dbReference type="Proteomes" id="UP000680020">
    <property type="component" value="Unassembled WGS sequence"/>
</dbReference>
<dbReference type="InterPro" id="IPR051828">
    <property type="entry name" value="HAD-like_hydrolase_domain"/>
</dbReference>
<dbReference type="PANTHER" id="PTHR46191:SF2">
    <property type="entry name" value="HALOACID DEHALOGENASE-LIKE HYDROLASE DOMAIN-CONTAINING PROTEIN 3"/>
    <property type="match status" value="1"/>
</dbReference>
<evidence type="ECO:0000313" key="1">
    <source>
        <dbReference type="EMBL" id="MBS7825468.1"/>
    </source>
</evidence>
<sequence length="228" mass="26137">MAIIIFDLFGTLVNKKKSHYDEALEWLANTYFENKYAELKKLSQIFKKKYLEERKVSNKENSFFNQLTLFENELNMKILDDFTAVELGFIYIFRKEKLVNGVTELLEYLNENNYRVFILSNSIFSGASLKVYLNSLGIGKYIEEVFTSADIGFRKPSKAVFTHVIEALEISDPQKIYFIGDSVEKDYNGAKIAGFTPVLIGTNNNVPDQAFNNIPNLLRYLKSANNGA</sequence>
<dbReference type="RefSeq" id="WP_213404322.1">
    <property type="nucleotide sequence ID" value="NZ_JAGIBT010000016.1"/>
</dbReference>
<comment type="caution">
    <text evidence="1">The sequence shown here is derived from an EMBL/GenBank/DDBJ whole genome shotgun (WGS) entry which is preliminary data.</text>
</comment>
<dbReference type="InterPro" id="IPR036412">
    <property type="entry name" value="HAD-like_sf"/>
</dbReference>
<dbReference type="SFLD" id="SFLDS00003">
    <property type="entry name" value="Haloacid_Dehalogenase"/>
    <property type="match status" value="1"/>
</dbReference>
<proteinExistence type="predicted"/>
<dbReference type="EMBL" id="JAGIBU010000015">
    <property type="protein sequence ID" value="MBS7825468.1"/>
    <property type="molecule type" value="Genomic_DNA"/>
</dbReference>
<dbReference type="Gene3D" id="1.10.150.400">
    <property type="match status" value="1"/>
</dbReference>
<evidence type="ECO:0000313" key="2">
    <source>
        <dbReference type="Proteomes" id="UP000680020"/>
    </source>
</evidence>
<dbReference type="Pfam" id="PF00702">
    <property type="entry name" value="Hydrolase"/>
    <property type="match status" value="1"/>
</dbReference>
<dbReference type="Gene3D" id="3.40.50.1000">
    <property type="entry name" value="HAD superfamily/HAD-like"/>
    <property type="match status" value="1"/>
</dbReference>
<protein>
    <submittedName>
        <fullName evidence="1">HAD family hydrolase</fullName>
    </submittedName>
</protein>
<dbReference type="AlphaFoldDB" id="A0AB35C4K6"/>
<dbReference type="SFLD" id="SFLDG01129">
    <property type="entry name" value="C1.5:_HAD__Beta-PGM__Phosphata"/>
    <property type="match status" value="1"/>
</dbReference>
<organism evidence="1 2">
    <name type="scientific">Wohlfahrtiimonas chitiniclastica</name>
    <dbReference type="NCBI Taxonomy" id="400946"/>
    <lineage>
        <taxon>Bacteria</taxon>
        <taxon>Pseudomonadati</taxon>
        <taxon>Pseudomonadota</taxon>
        <taxon>Gammaproteobacteria</taxon>
        <taxon>Cardiobacteriales</taxon>
        <taxon>Ignatzschineriaceae</taxon>
        <taxon>Wohlfahrtiimonas</taxon>
    </lineage>
</organism>
<gene>
    <name evidence="1" type="ORF">J7561_09695</name>
</gene>
<dbReference type="InterPro" id="IPR006439">
    <property type="entry name" value="HAD-SF_hydro_IA"/>
</dbReference>
<dbReference type="SUPFAM" id="SSF56784">
    <property type="entry name" value="HAD-like"/>
    <property type="match status" value="1"/>
</dbReference>
<dbReference type="PRINTS" id="PR00413">
    <property type="entry name" value="HADHALOGNASE"/>
</dbReference>